<dbReference type="AlphaFoldDB" id="A0A075AA63"/>
<evidence type="ECO:0000313" key="3">
    <source>
        <dbReference type="EMBL" id="KER24459.1"/>
    </source>
</evidence>
<evidence type="ECO:0000256" key="1">
    <source>
        <dbReference type="SAM" id="Coils"/>
    </source>
</evidence>
<keyword evidence="4" id="KW-1185">Reference proteome</keyword>
<sequence>MRSNASRLEASSFKALAQTRVTDECRWTKSAVYSYRAFCYTIVGGAGSQGTDTELHYRPARYNNWRQPEPTMSISAEQLQLILQQQQKQFEEAQLRLVESLMRSMSVNAIKKGEPPSSSADAAASSITEFNFDAESGRTFESWFKKYEDMFQTDFAQFDDAWKRMAERENSANQRAFWNAEYMFNQRNRLFNQRRHFTEQTSHFRTNQQMCNNRLNEIERLTLSNLDHCVFEVDMNSALSSCELCSFVWVPIVEPGDRTSRIPSHPLVIRVS</sequence>
<protein>
    <recommendedName>
        <fullName evidence="2">DUF7083 domain-containing protein</fullName>
    </recommendedName>
</protein>
<keyword evidence="1" id="KW-0175">Coiled coil</keyword>
<dbReference type="EMBL" id="KL596809">
    <property type="protein sequence ID" value="KER24459.1"/>
    <property type="molecule type" value="Genomic_DNA"/>
</dbReference>
<evidence type="ECO:0000259" key="2">
    <source>
        <dbReference type="Pfam" id="PF23309"/>
    </source>
</evidence>
<dbReference type="InterPro" id="IPR055510">
    <property type="entry name" value="DUF7083"/>
</dbReference>
<dbReference type="Pfam" id="PF23309">
    <property type="entry name" value="DUF7083"/>
    <property type="match status" value="1"/>
</dbReference>
<dbReference type="GeneID" id="20322063"/>
<dbReference type="KEGG" id="ovi:T265_07884"/>
<reference evidence="3 4" key="1">
    <citation type="submission" date="2013-11" db="EMBL/GenBank/DDBJ databases">
        <title>Opisthorchis viverrini - life in the bile duct.</title>
        <authorList>
            <person name="Young N.D."/>
            <person name="Nagarajan N."/>
            <person name="Lin S.J."/>
            <person name="Korhonen P.K."/>
            <person name="Jex A.R."/>
            <person name="Hall R.S."/>
            <person name="Safavi-Hemami H."/>
            <person name="Kaewkong W."/>
            <person name="Bertrand D."/>
            <person name="Gao S."/>
            <person name="Seet Q."/>
            <person name="Wongkham S."/>
            <person name="Teh B.T."/>
            <person name="Wongkham C."/>
            <person name="Intapan P.M."/>
            <person name="Maleewong W."/>
            <person name="Yang X."/>
            <person name="Hu M."/>
            <person name="Wang Z."/>
            <person name="Hofmann A."/>
            <person name="Sternberg P.W."/>
            <person name="Tan P."/>
            <person name="Wang J."/>
            <person name="Gasser R.B."/>
        </authorList>
    </citation>
    <scope>NUCLEOTIDE SEQUENCE [LARGE SCALE GENOMIC DNA]</scope>
</reference>
<feature type="domain" description="DUF7083" evidence="2">
    <location>
        <begin position="124"/>
        <end position="163"/>
    </location>
</feature>
<gene>
    <name evidence="3" type="ORF">T265_07884</name>
</gene>
<evidence type="ECO:0000313" key="4">
    <source>
        <dbReference type="Proteomes" id="UP000054324"/>
    </source>
</evidence>
<proteinExistence type="predicted"/>
<accession>A0A075AA63</accession>
<dbReference type="CTD" id="20322063"/>
<dbReference type="RefSeq" id="XP_009171798.1">
    <property type="nucleotide sequence ID" value="XM_009173534.1"/>
</dbReference>
<dbReference type="Proteomes" id="UP000054324">
    <property type="component" value="Unassembled WGS sequence"/>
</dbReference>
<feature type="coiled-coil region" evidence="1">
    <location>
        <begin position="76"/>
        <end position="103"/>
    </location>
</feature>
<name>A0A075AA63_OPIVI</name>
<organism evidence="3 4">
    <name type="scientific">Opisthorchis viverrini</name>
    <name type="common">Southeast Asian liver fluke</name>
    <dbReference type="NCBI Taxonomy" id="6198"/>
    <lineage>
        <taxon>Eukaryota</taxon>
        <taxon>Metazoa</taxon>
        <taxon>Spiralia</taxon>
        <taxon>Lophotrochozoa</taxon>
        <taxon>Platyhelminthes</taxon>
        <taxon>Trematoda</taxon>
        <taxon>Digenea</taxon>
        <taxon>Opisthorchiida</taxon>
        <taxon>Opisthorchiata</taxon>
        <taxon>Opisthorchiidae</taxon>
        <taxon>Opisthorchis</taxon>
    </lineage>
</organism>